<evidence type="ECO:0000256" key="4">
    <source>
        <dbReference type="ARBA" id="ARBA00022989"/>
    </source>
</evidence>
<keyword evidence="7 10" id="KW-0407">Ion channel</keyword>
<dbReference type="Gene3D" id="1.10.287.70">
    <property type="match status" value="1"/>
</dbReference>
<evidence type="ECO:0000256" key="2">
    <source>
        <dbReference type="ARBA" id="ARBA00022448"/>
    </source>
</evidence>
<dbReference type="InterPro" id="IPR013099">
    <property type="entry name" value="K_chnl_dom"/>
</dbReference>
<dbReference type="InterPro" id="IPR028325">
    <property type="entry name" value="VG_K_chnl"/>
</dbReference>
<dbReference type="PRINTS" id="PR00169">
    <property type="entry name" value="KCHANNEL"/>
</dbReference>
<evidence type="ECO:0000256" key="1">
    <source>
        <dbReference type="ARBA" id="ARBA00004141"/>
    </source>
</evidence>
<keyword evidence="6 8" id="KW-0472">Membrane</keyword>
<dbReference type="RefSeq" id="WP_236866078.1">
    <property type="nucleotide sequence ID" value="NZ_BAABAZ010000006.1"/>
</dbReference>
<evidence type="ECO:0000256" key="6">
    <source>
        <dbReference type="ARBA" id="ARBA00023136"/>
    </source>
</evidence>
<keyword evidence="2" id="KW-0813">Transport</keyword>
<proteinExistence type="predicted"/>
<sequence>MSQVHEPTGSHSESPGRSPVERWESRVEVPLLLLSLAFIAAYAWSVIDPALNPTLEGFLRAVTWAVWGTFIVDFAIRIALARNRFRYLREHWYDFLFVVLPMFRVLRVLHILGTLRILGRVLHDRVIGRTGMYVVVSAVLCNFFAALAVLDAEREAPGALITNFGDALWWAAVTSATVGYGDVYPVTVLGRIIAVGLMIVGIALLGGVTAGIAAWLVDAVQRDRRRRAPETGAAPDEDARRHTG</sequence>
<evidence type="ECO:0000259" key="9">
    <source>
        <dbReference type="Pfam" id="PF07885"/>
    </source>
</evidence>
<evidence type="ECO:0000256" key="7">
    <source>
        <dbReference type="ARBA" id="ARBA00023303"/>
    </source>
</evidence>
<reference evidence="11" key="1">
    <citation type="journal article" date="2019" name="Int. J. Syst. Evol. Microbiol.">
        <title>The Global Catalogue of Microorganisms (GCM) 10K type strain sequencing project: providing services to taxonomists for standard genome sequencing and annotation.</title>
        <authorList>
            <consortium name="The Broad Institute Genomics Platform"/>
            <consortium name="The Broad Institute Genome Sequencing Center for Infectious Disease"/>
            <person name="Wu L."/>
            <person name="Ma J."/>
        </authorList>
    </citation>
    <scope>NUCLEOTIDE SEQUENCE [LARGE SCALE GENOMIC DNA]</scope>
    <source>
        <strain evidence="11">JCM 17458</strain>
    </source>
</reference>
<keyword evidence="4 8" id="KW-1133">Transmembrane helix</keyword>
<evidence type="ECO:0000256" key="3">
    <source>
        <dbReference type="ARBA" id="ARBA00022692"/>
    </source>
</evidence>
<dbReference type="PANTHER" id="PTHR11537">
    <property type="entry name" value="VOLTAGE-GATED POTASSIUM CHANNEL"/>
    <property type="match status" value="1"/>
</dbReference>
<dbReference type="InterPro" id="IPR027359">
    <property type="entry name" value="Volt_channel_dom_sf"/>
</dbReference>
<organism evidence="10 11">
    <name type="scientific">Brevibacterium daeguense</name>
    <dbReference type="NCBI Taxonomy" id="909936"/>
    <lineage>
        <taxon>Bacteria</taxon>
        <taxon>Bacillati</taxon>
        <taxon>Actinomycetota</taxon>
        <taxon>Actinomycetes</taxon>
        <taxon>Micrococcales</taxon>
        <taxon>Brevibacteriaceae</taxon>
        <taxon>Brevibacterium</taxon>
    </lineage>
</organism>
<protein>
    <submittedName>
        <fullName evidence="10">Potassium channel family protein</fullName>
    </submittedName>
</protein>
<dbReference type="EMBL" id="BAABAZ010000006">
    <property type="protein sequence ID" value="GAA4284274.1"/>
    <property type="molecule type" value="Genomic_DNA"/>
</dbReference>
<dbReference type="PANTHER" id="PTHR11537:SF254">
    <property type="entry name" value="POTASSIUM VOLTAGE-GATED CHANNEL PROTEIN SHAB"/>
    <property type="match status" value="1"/>
</dbReference>
<feature type="transmembrane region" description="Helical" evidence="8">
    <location>
        <begin position="92"/>
        <end position="112"/>
    </location>
</feature>
<dbReference type="Gene3D" id="1.20.120.350">
    <property type="entry name" value="Voltage-gated potassium channels. Chain C"/>
    <property type="match status" value="1"/>
</dbReference>
<feature type="transmembrane region" description="Helical" evidence="8">
    <location>
        <begin position="159"/>
        <end position="180"/>
    </location>
</feature>
<feature type="domain" description="Potassium channel" evidence="9">
    <location>
        <begin position="143"/>
        <end position="217"/>
    </location>
</feature>
<evidence type="ECO:0000256" key="5">
    <source>
        <dbReference type="ARBA" id="ARBA00023065"/>
    </source>
</evidence>
<keyword evidence="3 8" id="KW-0812">Transmembrane</keyword>
<feature type="transmembrane region" description="Helical" evidence="8">
    <location>
        <begin position="59"/>
        <end position="80"/>
    </location>
</feature>
<dbReference type="GO" id="GO:0034220">
    <property type="term" value="P:monoatomic ion transmembrane transport"/>
    <property type="evidence" value="ECO:0007669"/>
    <property type="project" value="UniProtKB-KW"/>
</dbReference>
<evidence type="ECO:0000313" key="11">
    <source>
        <dbReference type="Proteomes" id="UP001501586"/>
    </source>
</evidence>
<dbReference type="Proteomes" id="UP001501586">
    <property type="component" value="Unassembled WGS sequence"/>
</dbReference>
<name>A0ABP8EJW3_9MICO</name>
<evidence type="ECO:0000313" key="10">
    <source>
        <dbReference type="EMBL" id="GAA4284274.1"/>
    </source>
</evidence>
<evidence type="ECO:0000256" key="8">
    <source>
        <dbReference type="SAM" id="Phobius"/>
    </source>
</evidence>
<dbReference type="Pfam" id="PF07885">
    <property type="entry name" value="Ion_trans_2"/>
    <property type="match status" value="1"/>
</dbReference>
<keyword evidence="5" id="KW-0406">Ion transport</keyword>
<dbReference type="SUPFAM" id="SSF81324">
    <property type="entry name" value="Voltage-gated potassium channels"/>
    <property type="match status" value="1"/>
</dbReference>
<comment type="subcellular location">
    <subcellularLocation>
        <location evidence="1">Membrane</location>
        <topology evidence="1">Multi-pass membrane protein</topology>
    </subcellularLocation>
</comment>
<comment type="caution">
    <text evidence="10">The sequence shown here is derived from an EMBL/GenBank/DDBJ whole genome shotgun (WGS) entry which is preliminary data.</text>
</comment>
<gene>
    <name evidence="10" type="ORF">GCM10022261_18050</name>
</gene>
<accession>A0ABP8EJW3</accession>
<feature type="transmembrane region" description="Helical" evidence="8">
    <location>
        <begin position="132"/>
        <end position="152"/>
    </location>
</feature>
<keyword evidence="11" id="KW-1185">Reference proteome</keyword>
<feature type="transmembrane region" description="Helical" evidence="8">
    <location>
        <begin position="27"/>
        <end position="47"/>
    </location>
</feature>
<feature type="transmembrane region" description="Helical" evidence="8">
    <location>
        <begin position="192"/>
        <end position="217"/>
    </location>
</feature>